<dbReference type="AlphaFoldDB" id="A0A401YU62"/>
<evidence type="ECO:0000256" key="3">
    <source>
        <dbReference type="SAM" id="MobiDB-lite"/>
    </source>
</evidence>
<reference evidence="5 6" key="1">
    <citation type="submission" date="2018-12" db="EMBL/GenBank/DDBJ databases">
        <title>Draft genome sequence of Embleya hyalina NBRC 13850T.</title>
        <authorList>
            <person name="Komaki H."/>
            <person name="Hosoyama A."/>
            <person name="Kimura A."/>
            <person name="Ichikawa N."/>
            <person name="Tamura T."/>
        </authorList>
    </citation>
    <scope>NUCLEOTIDE SEQUENCE [LARGE SCALE GENOMIC DNA]</scope>
    <source>
        <strain evidence="5 6">NBRC 13850</strain>
    </source>
</reference>
<feature type="domain" description="N-acetyltransferase" evidence="4">
    <location>
        <begin position="7"/>
        <end position="167"/>
    </location>
</feature>
<evidence type="ECO:0000256" key="2">
    <source>
        <dbReference type="ARBA" id="ARBA00023315"/>
    </source>
</evidence>
<dbReference type="OrthoDB" id="2935121at2"/>
<dbReference type="InterPro" id="IPR050832">
    <property type="entry name" value="Bact_Acetyltransf"/>
</dbReference>
<gene>
    <name evidence="5" type="ORF">EHYA_05868</name>
</gene>
<feature type="region of interest" description="Disordered" evidence="3">
    <location>
        <begin position="165"/>
        <end position="202"/>
    </location>
</feature>
<sequence length="202" mass="22048">MTITPGPTIDTDLTHTRDLLFAYYNATAEEVGHAGWASPDLLPEWCRTDHDDPADYYAHPGAYFTAHLAGRPAGGVGVHLLDPGTAEVKRLYVLPHARGHGTARALMTRLHAHARAVGADRCVLDCLPQRTGAIALYEALGYRPIPPYREYTAHAPLSCFELRLDTHRPPRPTPGTRARSAAAEADGEPDFGSTHEGRRSRP</sequence>
<keyword evidence="1 5" id="KW-0808">Transferase</keyword>
<evidence type="ECO:0000313" key="5">
    <source>
        <dbReference type="EMBL" id="GCD98168.1"/>
    </source>
</evidence>
<evidence type="ECO:0000259" key="4">
    <source>
        <dbReference type="PROSITE" id="PS51186"/>
    </source>
</evidence>
<dbReference type="EMBL" id="BIFH01000026">
    <property type="protein sequence ID" value="GCD98168.1"/>
    <property type="molecule type" value="Genomic_DNA"/>
</dbReference>
<dbReference type="InterPro" id="IPR000182">
    <property type="entry name" value="GNAT_dom"/>
</dbReference>
<keyword evidence="2" id="KW-0012">Acyltransferase</keyword>
<dbReference type="GO" id="GO:0016747">
    <property type="term" value="F:acyltransferase activity, transferring groups other than amino-acyl groups"/>
    <property type="evidence" value="ECO:0007669"/>
    <property type="project" value="InterPro"/>
</dbReference>
<dbReference type="PANTHER" id="PTHR43877">
    <property type="entry name" value="AMINOALKYLPHOSPHONATE N-ACETYLTRANSFERASE-RELATED-RELATED"/>
    <property type="match status" value="1"/>
</dbReference>
<dbReference type="CDD" id="cd04301">
    <property type="entry name" value="NAT_SF"/>
    <property type="match status" value="1"/>
</dbReference>
<accession>A0A401YU62</accession>
<comment type="caution">
    <text evidence="5">The sequence shown here is derived from an EMBL/GenBank/DDBJ whole genome shotgun (WGS) entry which is preliminary data.</text>
</comment>
<dbReference type="PANTHER" id="PTHR43877:SF2">
    <property type="entry name" value="AMINOALKYLPHOSPHONATE N-ACETYLTRANSFERASE-RELATED"/>
    <property type="match status" value="1"/>
</dbReference>
<dbReference type="Gene3D" id="3.40.630.30">
    <property type="match status" value="1"/>
</dbReference>
<dbReference type="RefSeq" id="WP_160161598.1">
    <property type="nucleotide sequence ID" value="NZ_BIFH01000026.1"/>
</dbReference>
<feature type="compositionally biased region" description="Low complexity" evidence="3">
    <location>
        <begin position="174"/>
        <end position="183"/>
    </location>
</feature>
<protein>
    <submittedName>
        <fullName evidence="5">N-acetyltransferase</fullName>
    </submittedName>
</protein>
<dbReference type="SUPFAM" id="SSF55729">
    <property type="entry name" value="Acyl-CoA N-acyltransferases (Nat)"/>
    <property type="match status" value="1"/>
</dbReference>
<evidence type="ECO:0000256" key="1">
    <source>
        <dbReference type="ARBA" id="ARBA00022679"/>
    </source>
</evidence>
<dbReference type="PROSITE" id="PS51186">
    <property type="entry name" value="GNAT"/>
    <property type="match status" value="1"/>
</dbReference>
<proteinExistence type="predicted"/>
<feature type="compositionally biased region" description="Basic and acidic residues" evidence="3">
    <location>
        <begin position="193"/>
        <end position="202"/>
    </location>
</feature>
<evidence type="ECO:0000313" key="6">
    <source>
        <dbReference type="Proteomes" id="UP000286931"/>
    </source>
</evidence>
<organism evidence="5 6">
    <name type="scientific">Embleya hyalina</name>
    <dbReference type="NCBI Taxonomy" id="516124"/>
    <lineage>
        <taxon>Bacteria</taxon>
        <taxon>Bacillati</taxon>
        <taxon>Actinomycetota</taxon>
        <taxon>Actinomycetes</taxon>
        <taxon>Kitasatosporales</taxon>
        <taxon>Streptomycetaceae</taxon>
        <taxon>Embleya</taxon>
    </lineage>
</organism>
<dbReference type="Proteomes" id="UP000286931">
    <property type="component" value="Unassembled WGS sequence"/>
</dbReference>
<dbReference type="Pfam" id="PF00583">
    <property type="entry name" value="Acetyltransf_1"/>
    <property type="match status" value="1"/>
</dbReference>
<keyword evidence="6" id="KW-1185">Reference proteome</keyword>
<dbReference type="InterPro" id="IPR016181">
    <property type="entry name" value="Acyl_CoA_acyltransferase"/>
</dbReference>
<name>A0A401YU62_9ACTN</name>